<comment type="subcellular location">
    <subcellularLocation>
        <location evidence="1">Secreted</location>
    </subcellularLocation>
</comment>
<organism evidence="16 17">
    <name type="scientific">Larinioides sclopetarius</name>
    <dbReference type="NCBI Taxonomy" id="280406"/>
    <lineage>
        <taxon>Eukaryota</taxon>
        <taxon>Metazoa</taxon>
        <taxon>Ecdysozoa</taxon>
        <taxon>Arthropoda</taxon>
        <taxon>Chelicerata</taxon>
        <taxon>Arachnida</taxon>
        <taxon>Araneae</taxon>
        <taxon>Araneomorphae</taxon>
        <taxon>Entelegynae</taxon>
        <taxon>Araneoidea</taxon>
        <taxon>Araneidae</taxon>
        <taxon>Larinioides</taxon>
    </lineage>
</organism>
<dbReference type="SMART" id="SM01359">
    <property type="entry name" value="A2M_N_2"/>
    <property type="match status" value="2"/>
</dbReference>
<dbReference type="EMBL" id="CAXIEN010000008">
    <property type="protein sequence ID" value="CAL1263349.1"/>
    <property type="molecule type" value="Genomic_DNA"/>
</dbReference>
<feature type="domain" description="Alpha-macroglobulin receptor-binding" evidence="15">
    <location>
        <begin position="2646"/>
        <end position="2735"/>
    </location>
</feature>
<feature type="chain" id="PRO_5043763245" description="TEP1-F" evidence="12">
    <location>
        <begin position="23"/>
        <end position="2769"/>
    </location>
</feature>
<evidence type="ECO:0000256" key="2">
    <source>
        <dbReference type="ARBA" id="ARBA00010952"/>
    </source>
</evidence>
<evidence type="ECO:0000259" key="15">
    <source>
        <dbReference type="SMART" id="SM01361"/>
    </source>
</evidence>
<evidence type="ECO:0000313" key="16">
    <source>
        <dbReference type="EMBL" id="CAL1263349.1"/>
    </source>
</evidence>
<dbReference type="InterPro" id="IPR001599">
    <property type="entry name" value="Macroglobln_a2"/>
</dbReference>
<evidence type="ECO:0000256" key="1">
    <source>
        <dbReference type="ARBA" id="ARBA00004613"/>
    </source>
</evidence>
<dbReference type="InterPro" id="IPR019742">
    <property type="entry name" value="MacrogloblnA2_CS"/>
</dbReference>
<evidence type="ECO:0000256" key="3">
    <source>
        <dbReference type="ARBA" id="ARBA00022525"/>
    </source>
</evidence>
<dbReference type="InterPro" id="IPR014756">
    <property type="entry name" value="Ig_E-set"/>
</dbReference>
<comment type="subunit">
    <text evidence="10">Heterodimer of a TEP1-N chain and an TEP1-C chain non-covalently linked. Forms a complex composed of TEP1-N and TEP1-C heterodimer, LRIM1 and APL1C; the interaction stabilizes TEP1-N and TEP1-C heterodimer, prevents its binding to tissues while circulating in the hemolymph and protects the thioester bond from hydrolysis. Mature TEP1 and to a lesser extent full-length TEP1 interact with SPCLIP1; the interaction is induced by microbial infection.</text>
</comment>
<dbReference type="Gene3D" id="2.20.130.20">
    <property type="match status" value="2"/>
</dbReference>
<dbReference type="Gene3D" id="1.50.10.20">
    <property type="match status" value="2"/>
</dbReference>
<dbReference type="InterPro" id="IPR011625">
    <property type="entry name" value="A2M_N_BRD"/>
</dbReference>
<dbReference type="PANTHER" id="PTHR11412:SF171">
    <property type="entry name" value="PREGNANCY ZONE PROTEIN-LIKE PROTEIN"/>
    <property type="match status" value="1"/>
</dbReference>
<evidence type="ECO:0000256" key="7">
    <source>
        <dbReference type="ARBA" id="ARBA00023157"/>
    </source>
</evidence>
<dbReference type="Gene3D" id="2.60.40.690">
    <property type="entry name" value="Alpha-macroglobulin, receptor-binding domain"/>
    <property type="match status" value="2"/>
</dbReference>
<dbReference type="SUPFAM" id="SSF49410">
    <property type="entry name" value="Alpha-macroglobulin receptor domain"/>
    <property type="match status" value="2"/>
</dbReference>
<gene>
    <name evidence="16" type="ORF">LARSCL_LOCUS1453</name>
</gene>
<dbReference type="InterPro" id="IPR050473">
    <property type="entry name" value="A2M/Complement_sys"/>
</dbReference>
<comment type="function">
    <text evidence="9">Binds covalently through a thioester bond to the pathogen surface resulting in pathogen clearance.</text>
</comment>
<feature type="domain" description="Alpha-2-macroglobulin" evidence="14">
    <location>
        <begin position="749"/>
        <end position="839"/>
    </location>
</feature>
<protein>
    <recommendedName>
        <fullName evidence="11">TEP1-F</fullName>
    </recommendedName>
</protein>
<feature type="signal peptide" evidence="12">
    <location>
        <begin position="1"/>
        <end position="22"/>
    </location>
</feature>
<dbReference type="InterPro" id="IPR008930">
    <property type="entry name" value="Terpenoid_cyclase/PrenylTrfase"/>
</dbReference>
<name>A0AAV1YWE6_9ARAC</name>
<dbReference type="Pfam" id="PF07677">
    <property type="entry name" value="A2M_recep"/>
    <property type="match status" value="2"/>
</dbReference>
<feature type="domain" description="Alpha-macroglobulin receptor-binding" evidence="15">
    <location>
        <begin position="1325"/>
        <end position="1414"/>
    </location>
</feature>
<dbReference type="Proteomes" id="UP001497382">
    <property type="component" value="Unassembled WGS sequence"/>
</dbReference>
<dbReference type="SMART" id="SM01360">
    <property type="entry name" value="A2M"/>
    <property type="match status" value="2"/>
</dbReference>
<dbReference type="Pfam" id="PF17789">
    <property type="entry name" value="MG4"/>
    <property type="match status" value="2"/>
</dbReference>
<feature type="domain" description="Alpha-2-macroglobulin" evidence="14">
    <location>
        <begin position="2071"/>
        <end position="2161"/>
    </location>
</feature>
<evidence type="ECO:0000256" key="5">
    <source>
        <dbReference type="ARBA" id="ARBA00022729"/>
    </source>
</evidence>
<evidence type="ECO:0000256" key="11">
    <source>
        <dbReference type="ARBA" id="ARBA00078071"/>
    </source>
</evidence>
<dbReference type="Pfam" id="PF00207">
    <property type="entry name" value="A2M"/>
    <property type="match status" value="2"/>
</dbReference>
<dbReference type="InterPro" id="IPR036595">
    <property type="entry name" value="A-macroglobulin_rcpt-bd_sf"/>
</dbReference>
<dbReference type="Gene3D" id="2.60.40.1930">
    <property type="match status" value="3"/>
</dbReference>
<reference evidence="16 17" key="1">
    <citation type="submission" date="2024-04" db="EMBL/GenBank/DDBJ databases">
        <authorList>
            <person name="Rising A."/>
            <person name="Reimegard J."/>
            <person name="Sonavane S."/>
            <person name="Akerstrom W."/>
            <person name="Nylinder S."/>
            <person name="Hedman E."/>
            <person name="Kallberg Y."/>
        </authorList>
    </citation>
    <scope>NUCLEOTIDE SEQUENCE [LARGE SCALE GENOMIC DNA]</scope>
</reference>
<comment type="caution">
    <text evidence="16">The sequence shown here is derived from an EMBL/GenBank/DDBJ whole genome shotgun (WGS) entry which is preliminary data.</text>
</comment>
<dbReference type="Pfam" id="PF01835">
    <property type="entry name" value="MG2"/>
    <property type="match status" value="1"/>
</dbReference>
<feature type="domain" description="Alpha-2-macroglobulin bait region" evidence="13">
    <location>
        <begin position="1730"/>
        <end position="1921"/>
    </location>
</feature>
<dbReference type="GO" id="GO:0005615">
    <property type="term" value="C:extracellular space"/>
    <property type="evidence" value="ECO:0007669"/>
    <property type="project" value="InterPro"/>
</dbReference>
<keyword evidence="8" id="KW-0325">Glycoprotein</keyword>
<keyword evidence="4" id="KW-0646">Protease inhibitor</keyword>
<dbReference type="FunFam" id="2.60.40.1930:FF:000001">
    <property type="entry name" value="CD109 isoform 3"/>
    <property type="match status" value="1"/>
</dbReference>
<evidence type="ECO:0000256" key="8">
    <source>
        <dbReference type="ARBA" id="ARBA00023180"/>
    </source>
</evidence>
<dbReference type="InterPro" id="IPR041555">
    <property type="entry name" value="MG3"/>
</dbReference>
<dbReference type="Pfam" id="PF07678">
    <property type="entry name" value="TED_complement"/>
    <property type="match status" value="4"/>
</dbReference>
<dbReference type="SMART" id="SM01419">
    <property type="entry name" value="Thiol-ester_cl"/>
    <property type="match status" value="2"/>
</dbReference>
<dbReference type="Pfam" id="PF07703">
    <property type="entry name" value="A2M_BRD"/>
    <property type="match status" value="2"/>
</dbReference>
<dbReference type="InterPro" id="IPR047565">
    <property type="entry name" value="Alpha-macroglob_thiol-ester_cl"/>
</dbReference>
<evidence type="ECO:0000256" key="6">
    <source>
        <dbReference type="ARBA" id="ARBA00022900"/>
    </source>
</evidence>
<dbReference type="InterPro" id="IPR013783">
    <property type="entry name" value="Ig-like_fold"/>
</dbReference>
<dbReference type="GO" id="GO:0004867">
    <property type="term" value="F:serine-type endopeptidase inhibitor activity"/>
    <property type="evidence" value="ECO:0007669"/>
    <property type="project" value="UniProtKB-KW"/>
</dbReference>
<dbReference type="InterPro" id="IPR009048">
    <property type="entry name" value="A-macroglobulin_rcpt-bd"/>
</dbReference>
<keyword evidence="7" id="KW-1015">Disulfide bond</keyword>
<keyword evidence="17" id="KW-1185">Reference proteome</keyword>
<dbReference type="InterPro" id="IPR011626">
    <property type="entry name" value="Alpha-macroglobulin_TED"/>
</dbReference>
<dbReference type="PANTHER" id="PTHR11412">
    <property type="entry name" value="MACROGLOBULIN / COMPLEMENT"/>
    <property type="match status" value="1"/>
</dbReference>
<evidence type="ECO:0000259" key="13">
    <source>
        <dbReference type="SMART" id="SM01359"/>
    </source>
</evidence>
<dbReference type="SUPFAM" id="SSF81296">
    <property type="entry name" value="E set domains"/>
    <property type="match status" value="2"/>
</dbReference>
<dbReference type="InterPro" id="IPR002890">
    <property type="entry name" value="MG2"/>
</dbReference>
<proteinExistence type="inferred from homology"/>
<dbReference type="Gene3D" id="6.20.50.160">
    <property type="match status" value="2"/>
</dbReference>
<dbReference type="SMART" id="SM01361">
    <property type="entry name" value="A2M_recep"/>
    <property type="match status" value="2"/>
</dbReference>
<keyword evidence="5 12" id="KW-0732">Signal</keyword>
<dbReference type="SUPFAM" id="SSF48239">
    <property type="entry name" value="Terpenoid cyclases/Protein prenyltransferases"/>
    <property type="match status" value="2"/>
</dbReference>
<evidence type="ECO:0000259" key="14">
    <source>
        <dbReference type="SMART" id="SM01360"/>
    </source>
</evidence>
<accession>A0AAV1YWE6</accession>
<evidence type="ECO:0000256" key="4">
    <source>
        <dbReference type="ARBA" id="ARBA00022690"/>
    </source>
</evidence>
<keyword evidence="6" id="KW-0722">Serine protease inhibitor</keyword>
<dbReference type="Pfam" id="PF17791">
    <property type="entry name" value="MG3"/>
    <property type="match status" value="2"/>
</dbReference>
<evidence type="ECO:0000313" key="17">
    <source>
        <dbReference type="Proteomes" id="UP001497382"/>
    </source>
</evidence>
<sequence>MSIRIVLIFIAFGFTFLGMSWADENVDNGYIFTSPKSLKKGQNNQLQLLRFGCLESSALKVQLFYKKSYSSNETLAQQQTYNILKGKKDTLLNFFVKPFNNTDYVYNGRLQINGTMCGKKISGSDEVQFSNSNANIYIIQTDKPLYKPGQTVYFRVLKVDKNLRPSDKPNDTADIYVEDPRGTRLFQFKGVQLGKGITQNQFPLADEPVQGAWRISVSDNQDTQSTTFNVKEYKLPKFEVSIKFPPYVLENADSIPVSVCAQYTYGKPVQAHLNLNTSLEMYAYQSSYYRTPILQKSLEIDGCYNYTININKIDPKRQNNYKRIQVSVNVIEKGTGVEVNKTNYLDRSYIPLNLDFSVDGNHGEYYKPGLPYNGKLKVSHPDHTPAPDQPVEICATVNRKRIIDTWLATKSVKFCKNYTSDADGYIKFTLVPQNVDSTSINLEARSLKYTGGDSIGSASTSAYLNPFYSPSGSFIQLETIDNPIPCGTQKNVRLLFTAKENTEFRLQYQVYIFKYTYMPPIGEVEIPIDVDASLSSSFTLLVFYVREDRETVADSQKIEVEKCFKNKVTFAFKDQQVQPGTKTAIKITSSPDSLCGIKVVDKSVSLLDSSDQLTKDKIFQYLSNMDRPSYYSSDFCFSDKTQPGLQSMDKNPKVNPTDSFYSSSYEDSYAAFQDAGFLVISNLVLFSRPCAENNYGRTITQPDGKVSRIIIPSNSPRAFAPGSGGPAGSAYGPGATQSAVEVRNYFPETWLFQLQMTGSDGVFQAKETLPHTITEWDGSAVCINSQDGIGLSDTTSIKGFQAFFISYTLPISVIRGEEFVVVVSIYNYVDAALPITVTLVQPQGFEVISDLSENNVCIQPSSSESLRIKMKGTMVGSINITVEAETATSSNVCGSSPVYDGVARDAISQPLEVEAEGFPNQNVNSILFCPSDEKNKKFLTSYSLNLPKDSVGNSSRAIVDVTGNVMGPAIMNLNNLVSLPTGCGEQNMVKFTPNYLVLDYLKDIGKLTDSTKSEAIRNLNTAFVLRSFYEAQRYITIDDRVLSDAQNWITSKQQPDGCFPNVGHIIDSGIQGGLEEDKKNGTITSYVLASLVISNYQNKTVIGKALTCLNKNPPSTPYETFLYAYAEALVGRKNAAQKLIQNIRPLAIKNGGLRYYRNPNGTKSLDVETAAYAVLSNLQLGNSKSVVLPLVRYLSTNLNPSGGFYSTQDTVVGLDALSKFAKLVYSDTLDISVSISGGLNEQVEINQDNKLLVQRNKVDQIPSELDIEATGSGCGLLQTSLRYNTLTPPEEKFFNLQVTGECSSADCKQRKITTVVRYTPEGKKSGMSVVQIKMISGTVAVKDSLNKLISDPSNKILRTDVDNNKVNVYFNEISNDAQEFSFDVQEIVEVKNPQPGIAKVFDYYAPVNFRVLKVDKNLRPSDKPNDTADIYVEDPRGTRLFQFKGVQLGKGITQNQFPLADEPVQGPWRITVSDNKDTQSTTFDVKEYKLPKFEVSIKFPPYVLENADSIPVSVCAQYTYGKPVQAHLNLNTSLEMYSYESSYYRTPIVQKSLEIDGCYNYTINVTKIDPKRQNNYKRIQVSANVIEKGTGVEVNKTQYLSRSYTPLYLDFSVDGNHGQYYKPGLPYNGKLKVSHPDQTPAPDQPVEICATVNRKRIIDTWLSTKSVKFCKNYTSDEDGYIKFALIPQNVDSTSINLEARSLKYTGGDSIGTASTSAYLNPFYSPSGSFIQLETIDNPIPCGTQKNVRLLFTAKENTEFQLQYQILKQGRVVKKGSQHVTFNSNQDDVSSIYENNDKLINGSKTQISPKLTESELTTSNEENCPSARETRYVPPIGEVQIPIDVDASLSSSFTLLVFYVREDRETVADSQKIKVEKCFKNQVTFAFKDQQAQPGTETAIKITSSPNSLCGIKVVDKSVSLLDSSDQLTKDKIFQYLSNMDPPSYYSSNFCYSDKIQPGLQSVDKSPKVNPTDAFYSSSYEDSYAAFQDAGFLVISNLVLFSRPCARNSYGPSPRFNAALYGPVPGPGGRPIQIVPAAPGTTPGAVFGPAGGPIRLIATQSAVEVRNYFPETWLFQLQMTGSDGVFQAKETLPHTITEWDGSAVCINSQDGIGLSDMTSIKGFQAFFISYTLPISVIRGEEFVVVVSVYNYVDAALPITVTLAQPQGFEVISDLSENNVCIQPSSSESLRIKMKGTKVGSNNITVEAETATSSNVCGSSPVYDGVARDAITKPLEVEAEGFPNENVNSILFCPSDEKNKKFSTSYSLNLPKDSVTNSSRAIVDVTGNVMGPAIKNLNNLVSLPTGCGEQNMVKFTPNYLVLDYLKDIGKLTDSIKSEAIRNLNTGMLFLATMAQRYITIDDRVLSDAQNWITSKQQPDGCFPNVGQIIDSGIQGGLEEDKKNGTITSYVLASLVISNYQNKTVIGKALSCLNKNPPSTPYETFLYAYAKALAGQKVAAQKLIKNIRPLAIKNGGLRYYRNPMGTKSLDVETAAYAVLANLQLGNSKSVVLPLVRYLSTNLNPSGGFYSTQDTVVGLNALSKFAKLVYSDKLDISVSISGGLNEQVEINKDNKLLVQRNTVSQIPSELNIEATGSGCGLLQTSLRYNTLTPPEEKYFNLQVTGECSSSDCKQRKITTVVRYTPEGKKSGMSVIQIKMISGTVAEKDSLNKLVSDPSNKILRTDVDNNKVNVYFNEISNDAQEFSFDVKEIVEVENPQPGIAKVFDYYAPGKKAVQGRKKLSNLYGEDVLTEHQFQNWVAEFRSGNFDVEDA</sequence>
<dbReference type="Gene3D" id="2.60.40.10">
    <property type="entry name" value="Immunoglobulins"/>
    <property type="match status" value="4"/>
</dbReference>
<comment type="similarity">
    <text evidence="2">Belongs to the protease inhibitor I39 (alpha-2-macroglobulin) family.</text>
</comment>
<feature type="domain" description="Alpha-2-macroglobulin bait region" evidence="13">
    <location>
        <begin position="475"/>
        <end position="607"/>
    </location>
</feature>
<dbReference type="Gene3D" id="2.60.40.1940">
    <property type="match status" value="2"/>
</dbReference>
<dbReference type="InterPro" id="IPR040839">
    <property type="entry name" value="MG4"/>
</dbReference>
<keyword evidence="3" id="KW-0964">Secreted</keyword>
<evidence type="ECO:0000256" key="10">
    <source>
        <dbReference type="ARBA" id="ARBA00063781"/>
    </source>
</evidence>
<evidence type="ECO:0000256" key="12">
    <source>
        <dbReference type="SAM" id="SignalP"/>
    </source>
</evidence>
<evidence type="ECO:0000256" key="9">
    <source>
        <dbReference type="ARBA" id="ARBA00057615"/>
    </source>
</evidence>
<dbReference type="PROSITE" id="PS00477">
    <property type="entry name" value="ALPHA_2_MACROGLOBULIN"/>
    <property type="match status" value="2"/>
</dbReference>